<dbReference type="AlphaFoldDB" id="A0A829QHJ3"/>
<comment type="similarity">
    <text evidence="1">Belongs to the LysR transcriptional regulatory family.</text>
</comment>
<dbReference type="CDD" id="cd08436">
    <property type="entry name" value="PBP2_LTTR_like_3"/>
    <property type="match status" value="1"/>
</dbReference>
<evidence type="ECO:0000259" key="7">
    <source>
        <dbReference type="PROSITE" id="PS50931"/>
    </source>
</evidence>
<dbReference type="Pfam" id="PF03466">
    <property type="entry name" value="LysR_substrate"/>
    <property type="match status" value="1"/>
</dbReference>
<keyword evidence="4" id="KW-0804">Transcription</keyword>
<dbReference type="InterPro" id="IPR036388">
    <property type="entry name" value="WH-like_DNA-bd_sf"/>
</dbReference>
<organism evidence="8 9">
    <name type="scientific">Mycobacteroides abscessus 1948</name>
    <dbReference type="NCBI Taxonomy" id="1299323"/>
    <lineage>
        <taxon>Bacteria</taxon>
        <taxon>Bacillati</taxon>
        <taxon>Actinomycetota</taxon>
        <taxon>Actinomycetes</taxon>
        <taxon>Mycobacteriales</taxon>
        <taxon>Mycobacteriaceae</taxon>
        <taxon>Mycobacteroides</taxon>
        <taxon>Mycobacteroides abscessus</taxon>
    </lineage>
</organism>
<accession>A0A829QHJ3</accession>
<dbReference type="Proteomes" id="UP000021210">
    <property type="component" value="Unassembled WGS sequence"/>
</dbReference>
<evidence type="ECO:0000256" key="2">
    <source>
        <dbReference type="ARBA" id="ARBA00023015"/>
    </source>
</evidence>
<dbReference type="FunFam" id="1.10.10.10:FF:000001">
    <property type="entry name" value="LysR family transcriptional regulator"/>
    <property type="match status" value="1"/>
</dbReference>
<evidence type="ECO:0000313" key="9">
    <source>
        <dbReference type="Proteomes" id="UP000021210"/>
    </source>
</evidence>
<dbReference type="Pfam" id="PF00126">
    <property type="entry name" value="HTH_1"/>
    <property type="match status" value="1"/>
</dbReference>
<dbReference type="PROSITE" id="PS50931">
    <property type="entry name" value="HTH_LYSR"/>
    <property type="match status" value="1"/>
</dbReference>
<evidence type="ECO:0000313" key="8">
    <source>
        <dbReference type="EMBL" id="EUA61950.1"/>
    </source>
</evidence>
<dbReference type="Gene3D" id="1.10.10.10">
    <property type="entry name" value="Winged helix-like DNA-binding domain superfamily/Winged helix DNA-binding domain"/>
    <property type="match status" value="1"/>
</dbReference>
<evidence type="ECO:0000256" key="5">
    <source>
        <dbReference type="ARBA" id="ARBA00040885"/>
    </source>
</evidence>
<keyword evidence="3" id="KW-0238">DNA-binding</keyword>
<evidence type="ECO:0000256" key="6">
    <source>
        <dbReference type="ARBA" id="ARBA00056658"/>
    </source>
</evidence>
<dbReference type="InterPro" id="IPR005119">
    <property type="entry name" value="LysR_subst-bd"/>
</dbReference>
<evidence type="ECO:0000256" key="1">
    <source>
        <dbReference type="ARBA" id="ARBA00009437"/>
    </source>
</evidence>
<proteinExistence type="inferred from homology"/>
<dbReference type="EMBL" id="JAOH01000002">
    <property type="protein sequence ID" value="EUA61950.1"/>
    <property type="molecule type" value="Genomic_DNA"/>
</dbReference>
<dbReference type="GO" id="GO:0003677">
    <property type="term" value="F:DNA binding"/>
    <property type="evidence" value="ECO:0007669"/>
    <property type="project" value="UniProtKB-KW"/>
</dbReference>
<dbReference type="GO" id="GO:0003700">
    <property type="term" value="F:DNA-binding transcription factor activity"/>
    <property type="evidence" value="ECO:0007669"/>
    <property type="project" value="InterPro"/>
</dbReference>
<reference evidence="8 9" key="1">
    <citation type="submission" date="2013-12" db="EMBL/GenBank/DDBJ databases">
        <authorList>
            <person name="Zelazny A."/>
            <person name="Olivier K."/>
            <person name="Holland S."/>
            <person name="Lenaerts A."/>
            <person name="Ordway D."/>
            <person name="DeGroote M.A."/>
            <person name="Parker T."/>
            <person name="Sizemore C."/>
            <person name="Tallon L.J."/>
            <person name="Sadzewicz L.K."/>
            <person name="Sengamalay N."/>
            <person name="Fraser C.M."/>
            <person name="Hine E."/>
            <person name="Shefchek K.A."/>
            <person name="Das S.P."/>
            <person name="Tettelin H."/>
        </authorList>
    </citation>
    <scope>NUCLEOTIDE SEQUENCE [LARGE SCALE GENOMIC DNA]</scope>
    <source>
        <strain evidence="8 9">1948</strain>
    </source>
</reference>
<feature type="domain" description="HTH lysR-type" evidence="7">
    <location>
        <begin position="1"/>
        <end position="58"/>
    </location>
</feature>
<keyword evidence="2" id="KW-0805">Transcription regulation</keyword>
<evidence type="ECO:0000256" key="3">
    <source>
        <dbReference type="ARBA" id="ARBA00023125"/>
    </source>
</evidence>
<dbReference type="SUPFAM" id="SSF53850">
    <property type="entry name" value="Periplasmic binding protein-like II"/>
    <property type="match status" value="1"/>
</dbReference>
<dbReference type="PANTHER" id="PTHR30419">
    <property type="entry name" value="HTH-TYPE TRANSCRIPTIONAL REGULATOR YBHD"/>
    <property type="match status" value="1"/>
</dbReference>
<dbReference type="Gene3D" id="3.40.190.290">
    <property type="match status" value="1"/>
</dbReference>
<dbReference type="InterPro" id="IPR050950">
    <property type="entry name" value="HTH-type_LysR_regulators"/>
</dbReference>
<dbReference type="GO" id="GO:0005829">
    <property type="term" value="C:cytosol"/>
    <property type="evidence" value="ECO:0007669"/>
    <property type="project" value="TreeGrafter"/>
</dbReference>
<dbReference type="InterPro" id="IPR036390">
    <property type="entry name" value="WH_DNA-bd_sf"/>
</dbReference>
<sequence>MELRQLEHFVAVAGEMSFSRAVQRAHVVQSALSTSVGKLEKELGVELFDRTRQQIRLTPAGELFHTHATRVIQAARYAKDSIGNFRGELTGTVDLGALITFGPLDVPKMLGQFHREYPLVQIRLRQSQSGSNAYLSAIADGTLDLALVSAPDRFPAGIQMRLLCQEPMMFVCRPDHRLAQRRHVTVTELVDEHLIGFPPQFSLRRIVEDAFTAAGVTAFTPHEVALEYAIAASLVHHGLGTIFMPASEAAQFPHLRALAVRPAIIWKIYLASAEQSQLGPASAQLAEHLVASAPRSNELTQDIGAPLKASESGWRRMPRRLCRTRRGGAVDETLLFRKTVTVYATRICNGPT</sequence>
<evidence type="ECO:0000256" key="4">
    <source>
        <dbReference type="ARBA" id="ARBA00023163"/>
    </source>
</evidence>
<dbReference type="InterPro" id="IPR000847">
    <property type="entry name" value="LysR_HTH_N"/>
</dbReference>
<name>A0A829QHJ3_9MYCO</name>
<protein>
    <recommendedName>
        <fullName evidence="5">Probable hydrogen peroxide-inducible genes activator</fullName>
    </recommendedName>
</protein>
<comment type="caution">
    <text evidence="8">The sequence shown here is derived from an EMBL/GenBank/DDBJ whole genome shotgun (WGS) entry which is preliminary data.</text>
</comment>
<comment type="function">
    <text evidence="6">Required for the induction the katG gene for catalase. Involved in the response to hydrogen peroxide.</text>
</comment>
<gene>
    <name evidence="8" type="ORF">I542_2095</name>
</gene>
<dbReference type="SUPFAM" id="SSF46785">
    <property type="entry name" value="Winged helix' DNA-binding domain"/>
    <property type="match status" value="1"/>
</dbReference>
<dbReference type="PRINTS" id="PR00039">
    <property type="entry name" value="HTHLYSR"/>
</dbReference>